<name>A0A9P9E402_9PLEO</name>
<feature type="region of interest" description="Disordered" evidence="1">
    <location>
        <begin position="2523"/>
        <end position="2569"/>
    </location>
</feature>
<dbReference type="Pfam" id="PF14228">
    <property type="entry name" value="MOR2-PAG1_mid"/>
    <property type="match status" value="3"/>
</dbReference>
<accession>A0A9P9E402</accession>
<feature type="domain" description="Cell morphogenesis central region" evidence="4">
    <location>
        <begin position="1756"/>
        <end position="1932"/>
    </location>
</feature>
<gene>
    <name evidence="5" type="ORF">B0J11DRAFT_522896</name>
</gene>
<dbReference type="Pfam" id="PF14222">
    <property type="entry name" value="MOR2-PAG1_N"/>
    <property type="match status" value="1"/>
</dbReference>
<feature type="region of interest" description="Disordered" evidence="1">
    <location>
        <begin position="1"/>
        <end position="66"/>
    </location>
</feature>
<dbReference type="Proteomes" id="UP000700596">
    <property type="component" value="Unassembled WGS sequence"/>
</dbReference>
<dbReference type="InterPro" id="IPR016024">
    <property type="entry name" value="ARM-type_fold"/>
</dbReference>
<dbReference type="InterPro" id="IPR039867">
    <property type="entry name" value="Furry/Tao3/Mor2"/>
</dbReference>
<evidence type="ECO:0000313" key="5">
    <source>
        <dbReference type="EMBL" id="KAH7130312.1"/>
    </source>
</evidence>
<evidence type="ECO:0000256" key="1">
    <source>
        <dbReference type="SAM" id="MobiDB-lite"/>
    </source>
</evidence>
<reference evidence="5" key="1">
    <citation type="journal article" date="2021" name="Nat. Commun.">
        <title>Genetic determinants of endophytism in the Arabidopsis root mycobiome.</title>
        <authorList>
            <person name="Mesny F."/>
            <person name="Miyauchi S."/>
            <person name="Thiergart T."/>
            <person name="Pickel B."/>
            <person name="Atanasova L."/>
            <person name="Karlsson M."/>
            <person name="Huettel B."/>
            <person name="Barry K.W."/>
            <person name="Haridas S."/>
            <person name="Chen C."/>
            <person name="Bauer D."/>
            <person name="Andreopoulos W."/>
            <person name="Pangilinan J."/>
            <person name="LaButti K."/>
            <person name="Riley R."/>
            <person name="Lipzen A."/>
            <person name="Clum A."/>
            <person name="Drula E."/>
            <person name="Henrissat B."/>
            <person name="Kohler A."/>
            <person name="Grigoriev I.V."/>
            <person name="Martin F.M."/>
            <person name="Hacquard S."/>
        </authorList>
    </citation>
    <scope>NUCLEOTIDE SEQUENCE</scope>
    <source>
        <strain evidence="5">MPI-CAGE-CH-0243</strain>
    </source>
</reference>
<dbReference type="GO" id="GO:0005938">
    <property type="term" value="C:cell cortex"/>
    <property type="evidence" value="ECO:0007669"/>
    <property type="project" value="TreeGrafter"/>
</dbReference>
<sequence>MSASSPLAQARNPSHHIDLPVAPSAPSREPSVTRGRALTASARTVSPRSQTPVVLIPSSNSSPDRAIGIERKPSLSYGHHRQTSIVHGIQHSRNTSFVNSPATSPLSPQVIAASGAGSLDGPVMSQENITEAFGSSGLHTGANTANGYNTAGSVSSANDGSMSGSGGGSSTSHASTTRNPERMHSGRSSRKGHHHHRSQSRHHQHGHEMKTVSEYALHHLFNSFVQQGGQMIEQCITARGQPEANVELICGPKVDPNFDQLISALSHIARHKPKPMIDTMMLWRKGKSDEAAAQRAKLATARQATTLPPSVLPRRNTEPVQPIGGEHQTSAPVPPGPEYMAALQQNVTQAEQRATVSTYLLCRVLIEIVSQTDLQSLTIDMAGRLIGLFYQQLITVDPDESEVSPLTHANWVIYGQLLGVLSELSFESVQEKYIADLKITDGHFQIKSQFNRDIEAKGAMLVRSMKHLKLKTAPEDAWDHTCDFMLSLAKLFANVHGPIIKYAYCQVLKDFLLRIAAKTTTEKLSMPKWRAVVDTIKPRLSLLLSKPKHWQEAYPLMCAFLCVCPTDYFTSQWLPLALATQPRIKERSTRAIALRGICQLVWTYLYRSNIDSPNVAVRRLEDIIRMVFQPGKRSYLSTETSIAIPLIQITRIIGFKFQDLCFRTIIFPLLNSEMFSSGRDLRVENLEPDRMVIGIRSFLAIMSDLEKCEQPPFPDSLKQDPSAEPMDSPSFPMSPKPLQALPFKSSLINEERLSRPVNFTGFADIAKEYYIRFCKILGEITIICDNAFGGQAVLDEKFSLATPKTPMSDAFSFGRRDDHQASVDPRQGFYDLLHVAVQALPRCLSPHIPFNSLINLLCTGTAHVQRNIAASSAQSLKSIARQSHAQQVTIGFARFIFNFDDRYATMSDGGMLGPGHIESTLRLYVELLQIWIEEIKQKTRKAALDTPDDGVSGNRGAQLDLSSVWAHVDEVESHGLFFLCSPSRRVRSYAVTVLRLITEFDTALGGSSTRVIRVMEGSPQKVMDISDEKLSLAERSRLQRGMRKSNVQSTLVELCSSDVPYDSTLWFKIFPNLIRISFEVCPFAVTLTRDIVCARLSQMHRTLTSLIEGPRASPYSSFDSNAGKISGRLATTSPEIVIEQWKLYLIFAFTTLTNLGPTGQVSLHSTSTQHSRKTSKSSQKSANKVYTASELFNKVLPFLSVDNSAVRDAAVIGLGSININLYRTLLESLQGHAAACAEEAKTRLGMHTRTVSSPRRNRRTDHLRTEITHVYKLTSHFLKIPEAYNDEWILNNLMNYTKDLRIFLSDAEVQNEWDFQKLRTHYCGLVEVLFEGINRTSDPLQWMPFQARKAAFTLMEDWCGYSANQPQIRQREENMRRSMLDREADLGNKGIATAAMEIEKRDLRTAALSAMAALCGGPVSITTDSKVLLQFDVRRMLSWIDSIFETPSDRTHAIGRRALTNLILHNREHPYLLDRAIEMCYLSKSSKALASYFEVVTHVLTEREDYALPFWKVLSAGLYTLGHENNELRMKSARLLRTLEAREQKNSKLQDLDISISDKTIAVYKLAQFETSRRLAKQHPDLAFFVFSQFSYYFKELQPDHQRNMVAAMLPWIQTVELQVNPEGGPTANSYMLLVNLFEITVRCGTALHNEIQALWQALATGPYAGNVQLILNFIINLCLDKREQNYVDYSKQIVVHLSSTPAGLKVVEFLLLQINPRSMVAEKREPTPPPPDAANVPYLADLSALLPTSNKQSGFALGQICLILLVDLMVSPLQLASEHVPLLLQVVLVLWDHYTPVVQDQAREMVVHLIHELVISAIDDETTGIDKRAIEDFIENVRRHDPKVVWNYDDKNGKDAEDSGTKVPESMVYVASEVLKFFSITYPGLKEAWGKMALKWATSCPVRHLACRSFQLFRCILSSLDQQMLSDMLARLSNTVSDDESDIQPFSMEILTTLRAIIEALQPEDLIQYPQLFWTTCACMDTIHEGEFMESMLMLDKFLDKIDLGDINILQILEDNCPDKWEGQFEGLAQLVYKGVRSSLCLDRALRLLDRLVILPSSRIVGDESRLVFTVLANMPKFLHTFDQGFKDPFAIASAETLAQVADEYECTDLSQALTAFANKRYRVNTDFVAQTMSAIRASFFPELEFGSLVFLLSLLTNKTDWMKIQTMEVLCIIIPEIDMRKPEIAAKGPDLISPLLRLLQTEFCPQALRVLDFVMNFTGAPTPLERHHLRMSIAGSHSSRAFRKQYEKTQSLYGIPETTGWSIPVPALHSALTRANVHAVFYTCGNLEDVDADQVTTPKIEFRQEEFPFSPISDYRTATMTSEDTRGDSHIGELVMKLDSLDDFFEDDDDTETLTDLPDHSVFGNGRYANSSYTSLNGTVDARENLYDQQTAPLLHKSLTRNGSVTSFQSGFPDLKLSPARDPGVMTPAAFSSFSAAPPAVNPPPIRPGLHSRSVTSPSAPNQQPRLSPALSSTAVDELNEPFSDDEMATGRNYSASDKTFILEHMIRPLTQDTRSKIRSGMRRLTGGGGDAKEREKTREAIKQALQKSPVPKVPDIYLVNPKSADP</sequence>
<dbReference type="GO" id="GO:0000902">
    <property type="term" value="P:cell morphogenesis"/>
    <property type="evidence" value="ECO:0007669"/>
    <property type="project" value="InterPro"/>
</dbReference>
<feature type="region of interest" description="Disordered" evidence="1">
    <location>
        <begin position="300"/>
        <end position="327"/>
    </location>
</feature>
<evidence type="ECO:0000259" key="2">
    <source>
        <dbReference type="Pfam" id="PF14222"/>
    </source>
</evidence>
<feature type="domain" description="Cell morphogenesis protein C-terminal" evidence="3">
    <location>
        <begin position="1971"/>
        <end position="2220"/>
    </location>
</feature>
<feature type="domain" description="Cell morphogenesis protein N-terminal" evidence="2">
    <location>
        <begin position="351"/>
        <end position="932"/>
    </location>
</feature>
<evidence type="ECO:0000259" key="3">
    <source>
        <dbReference type="Pfam" id="PF14225"/>
    </source>
</evidence>
<dbReference type="InterPro" id="IPR029473">
    <property type="entry name" value="MOR2-PAG1_mid"/>
</dbReference>
<feature type="compositionally biased region" description="Basic residues" evidence="1">
    <location>
        <begin position="185"/>
        <end position="205"/>
    </location>
</feature>
<dbReference type="InterPro" id="IPR025481">
    <property type="entry name" value="Cell_Morphogen_C"/>
</dbReference>
<feature type="domain" description="Cell morphogenesis central region" evidence="4">
    <location>
        <begin position="1455"/>
        <end position="1686"/>
    </location>
</feature>
<dbReference type="PANTHER" id="PTHR12295">
    <property type="entry name" value="FURRY-RELATED"/>
    <property type="match status" value="1"/>
</dbReference>
<dbReference type="OrthoDB" id="6287725at2759"/>
<dbReference type="Pfam" id="PF14225">
    <property type="entry name" value="MOR2-PAG1_C"/>
    <property type="match status" value="1"/>
</dbReference>
<evidence type="ECO:0000259" key="4">
    <source>
        <dbReference type="Pfam" id="PF14228"/>
    </source>
</evidence>
<feature type="region of interest" description="Disordered" evidence="1">
    <location>
        <begin position="1162"/>
        <end position="1181"/>
    </location>
</feature>
<protein>
    <submittedName>
        <fullName evidence="5">Cell morphogenesis protein-like protein</fullName>
    </submittedName>
</protein>
<proteinExistence type="predicted"/>
<feature type="region of interest" description="Disordered" evidence="1">
    <location>
        <begin position="156"/>
        <end position="208"/>
    </location>
</feature>
<feature type="domain" description="Cell morphogenesis central region" evidence="4">
    <location>
        <begin position="1179"/>
        <end position="1451"/>
    </location>
</feature>
<feature type="compositionally biased region" description="Basic and acidic residues" evidence="1">
    <location>
        <begin position="2533"/>
        <end position="2544"/>
    </location>
</feature>
<organism evidence="5 6">
    <name type="scientific">Dendryphion nanum</name>
    <dbReference type="NCBI Taxonomy" id="256645"/>
    <lineage>
        <taxon>Eukaryota</taxon>
        <taxon>Fungi</taxon>
        <taxon>Dikarya</taxon>
        <taxon>Ascomycota</taxon>
        <taxon>Pezizomycotina</taxon>
        <taxon>Dothideomycetes</taxon>
        <taxon>Pleosporomycetidae</taxon>
        <taxon>Pleosporales</taxon>
        <taxon>Torulaceae</taxon>
        <taxon>Dendryphion</taxon>
    </lineage>
</organism>
<dbReference type="PANTHER" id="PTHR12295:SF30">
    <property type="entry name" value="PROTEIN FURRY"/>
    <property type="match status" value="1"/>
</dbReference>
<feature type="region of interest" description="Disordered" evidence="1">
    <location>
        <begin position="712"/>
        <end position="731"/>
    </location>
</feature>
<evidence type="ECO:0000313" key="6">
    <source>
        <dbReference type="Proteomes" id="UP000700596"/>
    </source>
</evidence>
<feature type="compositionally biased region" description="Polar residues" evidence="1">
    <location>
        <begin position="41"/>
        <end position="63"/>
    </location>
</feature>
<feature type="region of interest" description="Disordered" evidence="1">
    <location>
        <begin position="2442"/>
        <end position="2476"/>
    </location>
</feature>
<feature type="compositionally biased region" description="Polar residues" evidence="1">
    <location>
        <begin position="2455"/>
        <end position="2476"/>
    </location>
</feature>
<dbReference type="EMBL" id="JAGMWT010000004">
    <property type="protein sequence ID" value="KAH7130312.1"/>
    <property type="molecule type" value="Genomic_DNA"/>
</dbReference>
<keyword evidence="6" id="KW-1185">Reference proteome</keyword>
<comment type="caution">
    <text evidence="5">The sequence shown here is derived from an EMBL/GenBank/DDBJ whole genome shotgun (WGS) entry which is preliminary data.</text>
</comment>
<dbReference type="GO" id="GO:0030427">
    <property type="term" value="C:site of polarized growth"/>
    <property type="evidence" value="ECO:0007669"/>
    <property type="project" value="TreeGrafter"/>
</dbReference>
<dbReference type="SUPFAM" id="SSF48371">
    <property type="entry name" value="ARM repeat"/>
    <property type="match status" value="1"/>
</dbReference>
<dbReference type="InterPro" id="IPR025614">
    <property type="entry name" value="Cell_morpho_N"/>
</dbReference>